<evidence type="ECO:0000256" key="1">
    <source>
        <dbReference type="SAM" id="Phobius"/>
    </source>
</evidence>
<dbReference type="Proteomes" id="UP000319976">
    <property type="component" value="Chromosome"/>
</dbReference>
<keyword evidence="1" id="KW-1133">Transmembrane helix</keyword>
<dbReference type="EMBL" id="CP036316">
    <property type="protein sequence ID" value="QDT65895.1"/>
    <property type="molecule type" value="Genomic_DNA"/>
</dbReference>
<dbReference type="PROSITE" id="PS51257">
    <property type="entry name" value="PROKAR_LIPOPROTEIN"/>
    <property type="match status" value="1"/>
</dbReference>
<dbReference type="RefSeq" id="WP_145264559.1">
    <property type="nucleotide sequence ID" value="NZ_CP036316.1"/>
</dbReference>
<protein>
    <submittedName>
        <fullName evidence="2">Uncharacterized protein</fullName>
    </submittedName>
</protein>
<keyword evidence="1" id="KW-0812">Transmembrane</keyword>
<dbReference type="KEGG" id="chya:V22_31580"/>
<proteinExistence type="predicted"/>
<organism evidence="2 3">
    <name type="scientific">Calycomorphotria hydatis</name>
    <dbReference type="NCBI Taxonomy" id="2528027"/>
    <lineage>
        <taxon>Bacteria</taxon>
        <taxon>Pseudomonadati</taxon>
        <taxon>Planctomycetota</taxon>
        <taxon>Planctomycetia</taxon>
        <taxon>Planctomycetales</taxon>
        <taxon>Planctomycetaceae</taxon>
        <taxon>Calycomorphotria</taxon>
    </lineage>
</organism>
<feature type="transmembrane region" description="Helical" evidence="1">
    <location>
        <begin position="12"/>
        <end position="32"/>
    </location>
</feature>
<keyword evidence="1" id="KW-0472">Membrane</keyword>
<feature type="transmembrane region" description="Helical" evidence="1">
    <location>
        <begin position="89"/>
        <end position="105"/>
    </location>
</feature>
<keyword evidence="3" id="KW-1185">Reference proteome</keyword>
<name>A0A517TBY5_9PLAN</name>
<evidence type="ECO:0000313" key="3">
    <source>
        <dbReference type="Proteomes" id="UP000319976"/>
    </source>
</evidence>
<feature type="transmembrane region" description="Helical" evidence="1">
    <location>
        <begin position="38"/>
        <end position="57"/>
    </location>
</feature>
<reference evidence="2 3" key="1">
    <citation type="submission" date="2019-02" db="EMBL/GenBank/DDBJ databases">
        <title>Deep-cultivation of Planctomycetes and their phenomic and genomic characterization uncovers novel biology.</title>
        <authorList>
            <person name="Wiegand S."/>
            <person name="Jogler M."/>
            <person name="Boedeker C."/>
            <person name="Pinto D."/>
            <person name="Vollmers J."/>
            <person name="Rivas-Marin E."/>
            <person name="Kohn T."/>
            <person name="Peeters S.H."/>
            <person name="Heuer A."/>
            <person name="Rast P."/>
            <person name="Oberbeckmann S."/>
            <person name="Bunk B."/>
            <person name="Jeske O."/>
            <person name="Meyerdierks A."/>
            <person name="Storesund J.E."/>
            <person name="Kallscheuer N."/>
            <person name="Luecker S."/>
            <person name="Lage O.M."/>
            <person name="Pohl T."/>
            <person name="Merkel B.J."/>
            <person name="Hornburger P."/>
            <person name="Mueller R.-W."/>
            <person name="Bruemmer F."/>
            <person name="Labrenz M."/>
            <person name="Spormann A.M."/>
            <person name="Op den Camp H."/>
            <person name="Overmann J."/>
            <person name="Amann R."/>
            <person name="Jetten M.S.M."/>
            <person name="Mascher T."/>
            <person name="Medema M.H."/>
            <person name="Devos D.P."/>
            <person name="Kaster A.-K."/>
            <person name="Ovreas L."/>
            <person name="Rohde M."/>
            <person name="Galperin M.Y."/>
            <person name="Jogler C."/>
        </authorList>
    </citation>
    <scope>NUCLEOTIDE SEQUENCE [LARGE SCALE GENOMIC DNA]</scope>
    <source>
        <strain evidence="2 3">V22</strain>
    </source>
</reference>
<gene>
    <name evidence="2" type="ORF">V22_31580</name>
</gene>
<feature type="transmembrane region" description="Helical" evidence="1">
    <location>
        <begin position="64"/>
        <end position="83"/>
    </location>
</feature>
<sequence>MDSSTRKLTVKPALIGAISIICLIAGACVFFVSPDALMVWGGLIRAGVLVGAIWLALPTKNREAAWARLSFPTVAITLVMLFLVVYRPAIGFPLMILLLIVRFVLQPPRKLSKRRGTDQK</sequence>
<dbReference type="OrthoDB" id="276982at2"/>
<dbReference type="AlphaFoldDB" id="A0A517TBY5"/>
<evidence type="ECO:0000313" key="2">
    <source>
        <dbReference type="EMBL" id="QDT65895.1"/>
    </source>
</evidence>
<accession>A0A517TBY5</accession>